<keyword evidence="6" id="KW-0175">Coiled coil</keyword>
<feature type="compositionally biased region" description="Polar residues" evidence="7">
    <location>
        <begin position="1158"/>
        <end position="1170"/>
    </location>
</feature>
<feature type="region of interest" description="Disordered" evidence="7">
    <location>
        <begin position="730"/>
        <end position="857"/>
    </location>
</feature>
<feature type="compositionally biased region" description="Basic and acidic residues" evidence="7">
    <location>
        <begin position="843"/>
        <end position="854"/>
    </location>
</feature>
<dbReference type="GO" id="GO:0005856">
    <property type="term" value="C:cytoskeleton"/>
    <property type="evidence" value="ECO:0007669"/>
    <property type="project" value="UniProtKB-SubCell"/>
</dbReference>
<evidence type="ECO:0000313" key="9">
    <source>
        <dbReference type="EMBL" id="KAJ3607160.1"/>
    </source>
</evidence>
<dbReference type="SMART" id="SM00129">
    <property type="entry name" value="KISc"/>
    <property type="match status" value="1"/>
</dbReference>
<keyword evidence="2 5" id="KW-0547">Nucleotide-binding</keyword>
<proteinExistence type="inferred from homology"/>
<dbReference type="InterPro" id="IPR027417">
    <property type="entry name" value="P-loop_NTPase"/>
</dbReference>
<feature type="coiled-coil region" evidence="6">
    <location>
        <begin position="1294"/>
        <end position="1321"/>
    </location>
</feature>
<dbReference type="PROSITE" id="PS50067">
    <property type="entry name" value="KINESIN_MOTOR_2"/>
    <property type="match status" value="1"/>
</dbReference>
<dbReference type="GO" id="GO:0008017">
    <property type="term" value="F:microtubule binding"/>
    <property type="evidence" value="ECO:0007669"/>
    <property type="project" value="InterPro"/>
</dbReference>
<feature type="region of interest" description="Disordered" evidence="7">
    <location>
        <begin position="97"/>
        <end position="134"/>
    </location>
</feature>
<dbReference type="InterPro" id="IPR001752">
    <property type="entry name" value="Kinesin_motor_dom"/>
</dbReference>
<feature type="region of interest" description="Disordered" evidence="7">
    <location>
        <begin position="1011"/>
        <end position="1258"/>
    </location>
</feature>
<accession>A0A9Q0EKM5</accession>
<feature type="compositionally biased region" description="Polar residues" evidence="7">
    <location>
        <begin position="1028"/>
        <end position="1053"/>
    </location>
</feature>
<dbReference type="GO" id="GO:0007018">
    <property type="term" value="P:microtubule-based movement"/>
    <property type="evidence" value="ECO:0007669"/>
    <property type="project" value="InterPro"/>
</dbReference>
<dbReference type="PANTHER" id="PTHR21608">
    <property type="entry name" value="KINESIN-LIKE PROTEIN CG14535"/>
    <property type="match status" value="1"/>
</dbReference>
<evidence type="ECO:0000256" key="7">
    <source>
        <dbReference type="SAM" id="MobiDB-lite"/>
    </source>
</evidence>
<feature type="region of interest" description="Disordered" evidence="7">
    <location>
        <begin position="537"/>
        <end position="607"/>
    </location>
</feature>
<protein>
    <recommendedName>
        <fullName evidence="8">Kinesin motor domain-containing protein</fullName>
    </recommendedName>
</protein>
<dbReference type="OrthoDB" id="8862460at2759"/>
<evidence type="ECO:0000256" key="1">
    <source>
        <dbReference type="ARBA" id="ARBA00004245"/>
    </source>
</evidence>
<dbReference type="InterPro" id="IPR036961">
    <property type="entry name" value="Kinesin_motor_dom_sf"/>
</dbReference>
<feature type="region of interest" description="Disordered" evidence="7">
    <location>
        <begin position="1"/>
        <end position="61"/>
    </location>
</feature>
<dbReference type="SUPFAM" id="SSF52540">
    <property type="entry name" value="P-loop containing nucleoside triphosphate hydrolases"/>
    <property type="match status" value="1"/>
</dbReference>
<evidence type="ECO:0000259" key="8">
    <source>
        <dbReference type="PROSITE" id="PS50067"/>
    </source>
</evidence>
<comment type="subcellular location">
    <subcellularLocation>
        <location evidence="1">Cytoplasm</location>
        <location evidence="1">Cytoskeleton</location>
    </subcellularLocation>
</comment>
<organism evidence="9 10">
    <name type="scientific">Muraenolepis orangiensis</name>
    <name type="common">Patagonian moray cod</name>
    <dbReference type="NCBI Taxonomy" id="630683"/>
    <lineage>
        <taxon>Eukaryota</taxon>
        <taxon>Metazoa</taxon>
        <taxon>Chordata</taxon>
        <taxon>Craniata</taxon>
        <taxon>Vertebrata</taxon>
        <taxon>Euteleostomi</taxon>
        <taxon>Actinopterygii</taxon>
        <taxon>Neopterygii</taxon>
        <taxon>Teleostei</taxon>
        <taxon>Neoteleostei</taxon>
        <taxon>Acanthomorphata</taxon>
        <taxon>Zeiogadaria</taxon>
        <taxon>Gadariae</taxon>
        <taxon>Gadiformes</taxon>
        <taxon>Muraenolepidoidei</taxon>
        <taxon>Muraenolepididae</taxon>
        <taxon>Muraenolepis</taxon>
    </lineage>
</organism>
<gene>
    <name evidence="9" type="ORF">NHX12_026673</name>
</gene>
<keyword evidence="4" id="KW-0963">Cytoplasm</keyword>
<dbReference type="Proteomes" id="UP001148018">
    <property type="component" value="Unassembled WGS sequence"/>
</dbReference>
<feature type="domain" description="Kinesin motor" evidence="8">
    <location>
        <begin position="67"/>
        <end position="374"/>
    </location>
</feature>
<keyword evidence="10" id="KW-1185">Reference proteome</keyword>
<feature type="compositionally biased region" description="Low complexity" evidence="7">
    <location>
        <begin position="755"/>
        <end position="771"/>
    </location>
</feature>
<feature type="compositionally biased region" description="Basic residues" evidence="7">
    <location>
        <begin position="370"/>
        <end position="381"/>
    </location>
</feature>
<evidence type="ECO:0000313" key="10">
    <source>
        <dbReference type="Proteomes" id="UP001148018"/>
    </source>
</evidence>
<evidence type="ECO:0000256" key="3">
    <source>
        <dbReference type="ARBA" id="ARBA00022840"/>
    </source>
</evidence>
<feature type="binding site" evidence="5">
    <location>
        <begin position="174"/>
        <end position="181"/>
    </location>
    <ligand>
        <name>ATP</name>
        <dbReference type="ChEBI" id="CHEBI:30616"/>
    </ligand>
</feature>
<dbReference type="GO" id="GO:0003777">
    <property type="term" value="F:microtubule motor activity"/>
    <property type="evidence" value="ECO:0007669"/>
    <property type="project" value="InterPro"/>
</dbReference>
<dbReference type="Pfam" id="PF00225">
    <property type="entry name" value="Kinesin"/>
    <property type="match status" value="2"/>
</dbReference>
<evidence type="ECO:0000256" key="2">
    <source>
        <dbReference type="ARBA" id="ARBA00022741"/>
    </source>
</evidence>
<evidence type="ECO:0000256" key="5">
    <source>
        <dbReference type="PROSITE-ProRule" id="PRU00283"/>
    </source>
</evidence>
<evidence type="ECO:0000256" key="4">
    <source>
        <dbReference type="ARBA" id="ARBA00023212"/>
    </source>
</evidence>
<feature type="compositionally biased region" description="Basic and acidic residues" evidence="7">
    <location>
        <begin position="788"/>
        <end position="810"/>
    </location>
</feature>
<comment type="similarity">
    <text evidence="5">Belongs to the TRAFAC class myosin-kinesin ATPase superfamily. Kinesin family.</text>
</comment>
<reference evidence="9" key="1">
    <citation type="submission" date="2022-07" db="EMBL/GenBank/DDBJ databases">
        <title>Chromosome-level genome of Muraenolepis orangiensis.</title>
        <authorList>
            <person name="Kim J."/>
        </authorList>
    </citation>
    <scope>NUCLEOTIDE SEQUENCE</scope>
    <source>
        <strain evidence="9">KU_S4_2022</strain>
        <tissue evidence="9">Muscle</tissue>
    </source>
</reference>
<dbReference type="PANTHER" id="PTHR21608:SF5">
    <property type="entry name" value="KINESIN FAMILY MEMBER 26AA"/>
    <property type="match status" value="1"/>
</dbReference>
<dbReference type="EMBL" id="JANIIK010000042">
    <property type="protein sequence ID" value="KAJ3607160.1"/>
    <property type="molecule type" value="Genomic_DNA"/>
</dbReference>
<dbReference type="PRINTS" id="PR00380">
    <property type="entry name" value="KINESINHEAVY"/>
</dbReference>
<feature type="compositionally biased region" description="Low complexity" evidence="7">
    <location>
        <begin position="1064"/>
        <end position="1086"/>
    </location>
</feature>
<name>A0A9Q0EKM5_9TELE</name>
<comment type="caution">
    <text evidence="9">The sequence shown here is derived from an EMBL/GenBank/DDBJ whole genome shotgun (WGS) entry which is preliminary data.</text>
</comment>
<evidence type="ECO:0000256" key="6">
    <source>
        <dbReference type="SAM" id="Coils"/>
    </source>
</evidence>
<keyword evidence="5" id="KW-0505">Motor protein</keyword>
<dbReference type="GO" id="GO:0005524">
    <property type="term" value="F:ATP binding"/>
    <property type="evidence" value="ECO:0007669"/>
    <property type="project" value="UniProtKB-UniRule"/>
</dbReference>
<sequence length="1388" mass="147578">MDWKELAAQKLSLSRRRSRRSWGPEAPGGPLLYTGGFSGALKLSAPAPPPGLLRAGSKVTDSPRMGKVKVMVRVCSVQGEASDPTGFLKVDARRKQLTLSEPGGGPRPPRDPPPRDPPPRDPPPGDGGAPGPKTFAFDAVYSQDASQAEVCSGSVAEVIQSVVNGADGCIFCFGPANLGKTYTLIGRDCSTQSLGVAPTAISWLFKVMEERKEKAGGAFSVSVSAEDALCGSQLQNQRELRASTAASAASFLDAALAARSSSGGRCDEATRRNSHFLFTLHVQQQRPEKSAKAADVLLDRTICLSLSALGNVVLALVNGAEHVPYRDSKLTMLLRESLGNINCRTTMIAHVSDSSSRYLETLSTVQLASRIHRTRKRKSKHASSSSSGGESSCEEERPHLRPIYPRTVALDPDTPAELSGDPDYSSGSEHSCDTVIYVGPGGATVSDRQLGGNESPPAFIPIIPSLVKRRAGEARRTEGSRLKCDTFAELQERLDCIDGSEAPTAYATEGKAVAAGPTDTMSPLKSDAPCSQNVPEWICSSSNKPDHEGPGQATGKTSVTLPEATVREKVHLRGTVPKPSASPSLPRGLQASSQPLGSGGGRAPPVGMTQQQALLQGPGETSSIARGWAGLGSNSSIEVHHMREMLMGRCLDKDFLRTTVTLQQPVELNGEDELVFTVVEELPLGLAPGASWPSGILSFSSDGSNPGPLGAKSSLYDSGISFSELDSNLMAPGKSASSTESSKASLKGSRTRAGTLNTSVSHTLLHSLHASLPRKTKPTSMGAQGDGSRPEARQYDLSEAGFEREVEGRRTGTSGAGWRRAGGNSNSVPRPPKAHGSFSSSHRVVDGSSRRGDTPVRVPRLTRGATTLGMVSGPQGSSESIWEHEASPGLGSIKFSSSGKRSNGHRTSKIHKSGSGNLFPASLLAVPGSSDQKSKVAPSSSALKVMTVGRSTLPRTFLPEEDFHPRLRADSLNYKSSTSKIDHSFLRMTSSLKTRGAKGDSLLRYGMSLERSESMTSSTSRAGLSRENLGSSSRPANSSMTRLGPPATTSVASPSLARPGKTGSSSRVSFSSSKSLSPSTRPSDSPAVRGAELAPPGRPPGMDGKRATVVRAANSRVSELAAGGHRKSEGGAKSEGAAVVGLPSPYSKITAPRRPQRHSSGVASDNSSVLSGELPPAMGRTALFYHSGGSSGYESMRRDSETASSARDSTGDEVSPDRGRVSKSPRKRGNGLQRRRLIPAPMPDPSSLVRRAEGPRDRTQQPFEITVYQIDDMDTLQRSREEGLQYFNARLRRAERRQQQVQALRSKRERLREELQDAKTLLMMPPGRRSPDYDAEQHLDQESQEYLEVLVRTTAELEDHVNLCKARLMMETCFDVAAATGGTIRRAL</sequence>
<feature type="region of interest" description="Disordered" evidence="7">
    <location>
        <begin position="892"/>
        <end position="914"/>
    </location>
</feature>
<feature type="compositionally biased region" description="Low complexity" evidence="7">
    <location>
        <begin position="731"/>
        <end position="748"/>
    </location>
</feature>
<feature type="region of interest" description="Disordered" evidence="7">
    <location>
        <begin position="370"/>
        <end position="431"/>
    </location>
</feature>
<keyword evidence="4" id="KW-0206">Cytoskeleton</keyword>
<keyword evidence="3 5" id="KW-0067">ATP-binding</keyword>
<dbReference type="Gene3D" id="3.40.850.10">
    <property type="entry name" value="Kinesin motor domain"/>
    <property type="match status" value="2"/>
</dbReference>
<feature type="compositionally biased region" description="Basic residues" evidence="7">
    <location>
        <begin position="1221"/>
        <end position="1237"/>
    </location>
</feature>
<dbReference type="InterPro" id="IPR027640">
    <property type="entry name" value="Kinesin-like_fam"/>
</dbReference>
<feature type="compositionally biased region" description="Basic and acidic residues" evidence="7">
    <location>
        <begin position="108"/>
        <end position="119"/>
    </location>
</feature>
<feature type="compositionally biased region" description="Basic residues" evidence="7">
    <location>
        <begin position="902"/>
        <end position="912"/>
    </location>
</feature>